<evidence type="ECO:0000256" key="1">
    <source>
        <dbReference type="SAM" id="MobiDB-lite"/>
    </source>
</evidence>
<dbReference type="EMBL" id="JARTCD010000044">
    <property type="protein sequence ID" value="KAJ8655982.1"/>
    <property type="molecule type" value="Genomic_DNA"/>
</dbReference>
<evidence type="ECO:0000313" key="2">
    <source>
        <dbReference type="EMBL" id="KAJ8655982.1"/>
    </source>
</evidence>
<organism evidence="2 3">
    <name type="scientific">Lichtheimia ornata</name>
    <dbReference type="NCBI Taxonomy" id="688661"/>
    <lineage>
        <taxon>Eukaryota</taxon>
        <taxon>Fungi</taxon>
        <taxon>Fungi incertae sedis</taxon>
        <taxon>Mucoromycota</taxon>
        <taxon>Mucoromycotina</taxon>
        <taxon>Mucoromycetes</taxon>
        <taxon>Mucorales</taxon>
        <taxon>Lichtheimiaceae</taxon>
        <taxon>Lichtheimia</taxon>
    </lineage>
</organism>
<dbReference type="RefSeq" id="XP_058340895.1">
    <property type="nucleotide sequence ID" value="XM_058488425.1"/>
</dbReference>
<sequence>MSMPFTIPRFAGSTLEPSSEPIIIYPEHMLRKENEFHTQVLIVPTRCTPPLNRRNKPAHIIIPPYERVSLQDDDTYSPWSYDSTANSTTDQESSFPPFP</sequence>
<evidence type="ECO:0000313" key="3">
    <source>
        <dbReference type="Proteomes" id="UP001234581"/>
    </source>
</evidence>
<gene>
    <name evidence="2" type="ORF">O0I10_008422</name>
</gene>
<feature type="region of interest" description="Disordered" evidence="1">
    <location>
        <begin position="71"/>
        <end position="99"/>
    </location>
</feature>
<protein>
    <submittedName>
        <fullName evidence="2">Uncharacterized protein</fullName>
    </submittedName>
</protein>
<dbReference type="AlphaFoldDB" id="A0AAD7V0M7"/>
<reference evidence="2 3" key="1">
    <citation type="submission" date="2023-03" db="EMBL/GenBank/DDBJ databases">
        <title>Genome sequence of Lichtheimia ornata CBS 291.66.</title>
        <authorList>
            <person name="Mohabir J.T."/>
            <person name="Shea T.P."/>
            <person name="Kurbessoian T."/>
            <person name="Berby B."/>
            <person name="Fontaine J."/>
            <person name="Livny J."/>
            <person name="Gnirke A."/>
            <person name="Stajich J.E."/>
            <person name="Cuomo C.A."/>
        </authorList>
    </citation>
    <scope>NUCLEOTIDE SEQUENCE [LARGE SCALE GENOMIC DNA]</scope>
    <source>
        <strain evidence="2">CBS 291.66</strain>
    </source>
</reference>
<proteinExistence type="predicted"/>
<dbReference type="GeneID" id="83215829"/>
<keyword evidence="3" id="KW-1185">Reference proteome</keyword>
<feature type="compositionally biased region" description="Polar residues" evidence="1">
    <location>
        <begin position="77"/>
        <end position="99"/>
    </location>
</feature>
<accession>A0AAD7V0M7</accession>
<name>A0AAD7V0M7_9FUNG</name>
<comment type="caution">
    <text evidence="2">The sequence shown here is derived from an EMBL/GenBank/DDBJ whole genome shotgun (WGS) entry which is preliminary data.</text>
</comment>
<dbReference type="Proteomes" id="UP001234581">
    <property type="component" value="Unassembled WGS sequence"/>
</dbReference>